<sequence length="294" mass="32468">MSETRSLFSDAQLRRGRARWVYFVVLTLLTLLFAAAFLFPMYWMVIGSLKEPAELARPIPTWIPESFHPEVYVQAWNELNIGRFFLNTAFYAFGAWLVQLVVDVTAAYALSKLRPVLGNVVLGAMLSTLLLPTAALLVPAYLTISDVPLLHVNLLDTPWALWLPSAANAFNIYILKQFFDQIPDELLDAARMDGAGSLRILVSIVLPLSRPVLAVVSIFAVIAMWKDFLWPLLVLQEPRTQTLSVALSRLSATGRVPLTEVMAGLVIASVPMIAAFLVFQRSILKGLTAGGLKG</sequence>
<dbReference type="Proteomes" id="UP001379533">
    <property type="component" value="Chromosome"/>
</dbReference>
<feature type="transmembrane region" description="Helical" evidence="7">
    <location>
        <begin position="261"/>
        <end position="279"/>
    </location>
</feature>
<protein>
    <submittedName>
        <fullName evidence="9">Carbohydrate ABC transporter permease</fullName>
    </submittedName>
</protein>
<keyword evidence="3" id="KW-1003">Cell membrane</keyword>
<organism evidence="9 10">
    <name type="scientific">Pendulispora brunnea</name>
    <dbReference type="NCBI Taxonomy" id="2905690"/>
    <lineage>
        <taxon>Bacteria</taxon>
        <taxon>Pseudomonadati</taxon>
        <taxon>Myxococcota</taxon>
        <taxon>Myxococcia</taxon>
        <taxon>Myxococcales</taxon>
        <taxon>Sorangiineae</taxon>
        <taxon>Pendulisporaceae</taxon>
        <taxon>Pendulispora</taxon>
    </lineage>
</organism>
<evidence type="ECO:0000313" key="10">
    <source>
        <dbReference type="Proteomes" id="UP001379533"/>
    </source>
</evidence>
<feature type="domain" description="ABC transmembrane type-1" evidence="8">
    <location>
        <begin position="85"/>
        <end position="279"/>
    </location>
</feature>
<evidence type="ECO:0000256" key="7">
    <source>
        <dbReference type="RuleBase" id="RU363032"/>
    </source>
</evidence>
<dbReference type="InterPro" id="IPR035906">
    <property type="entry name" value="MetI-like_sf"/>
</dbReference>
<dbReference type="PANTHER" id="PTHR43744:SF12">
    <property type="entry name" value="ABC TRANSPORTER PERMEASE PROTEIN MG189-RELATED"/>
    <property type="match status" value="1"/>
</dbReference>
<dbReference type="RefSeq" id="WP_394846543.1">
    <property type="nucleotide sequence ID" value="NZ_CP089982.1"/>
</dbReference>
<comment type="subcellular location">
    <subcellularLocation>
        <location evidence="1 7">Cell membrane</location>
        <topology evidence="1 7">Multi-pass membrane protein</topology>
    </subcellularLocation>
</comment>
<feature type="transmembrane region" description="Helical" evidence="7">
    <location>
        <begin position="89"/>
        <end position="110"/>
    </location>
</feature>
<dbReference type="SUPFAM" id="SSF161098">
    <property type="entry name" value="MetI-like"/>
    <property type="match status" value="1"/>
</dbReference>
<keyword evidence="10" id="KW-1185">Reference proteome</keyword>
<evidence type="ECO:0000256" key="3">
    <source>
        <dbReference type="ARBA" id="ARBA00022475"/>
    </source>
</evidence>
<evidence type="ECO:0000259" key="8">
    <source>
        <dbReference type="PROSITE" id="PS50928"/>
    </source>
</evidence>
<feature type="transmembrane region" description="Helical" evidence="7">
    <location>
        <begin position="200"/>
        <end position="225"/>
    </location>
</feature>
<evidence type="ECO:0000256" key="1">
    <source>
        <dbReference type="ARBA" id="ARBA00004651"/>
    </source>
</evidence>
<reference evidence="9 10" key="1">
    <citation type="submission" date="2021-12" db="EMBL/GenBank/DDBJ databases">
        <title>Discovery of the Pendulisporaceae a myxobacterial family with distinct sporulation behavior and unique specialized metabolism.</title>
        <authorList>
            <person name="Garcia R."/>
            <person name="Popoff A."/>
            <person name="Bader C.D."/>
            <person name="Loehr J."/>
            <person name="Walesch S."/>
            <person name="Walt C."/>
            <person name="Boldt J."/>
            <person name="Bunk B."/>
            <person name="Haeckl F.J.F.P.J."/>
            <person name="Gunesch A.P."/>
            <person name="Birkelbach J."/>
            <person name="Nuebel U."/>
            <person name="Pietschmann T."/>
            <person name="Bach T."/>
            <person name="Mueller R."/>
        </authorList>
    </citation>
    <scope>NUCLEOTIDE SEQUENCE [LARGE SCALE GENOMIC DNA]</scope>
    <source>
        <strain evidence="9 10">MSr12523</strain>
    </source>
</reference>
<keyword evidence="5 7" id="KW-1133">Transmembrane helix</keyword>
<evidence type="ECO:0000256" key="5">
    <source>
        <dbReference type="ARBA" id="ARBA00022989"/>
    </source>
</evidence>
<evidence type="ECO:0000313" key="9">
    <source>
        <dbReference type="EMBL" id="WXA95932.1"/>
    </source>
</evidence>
<feature type="transmembrane region" description="Helical" evidence="7">
    <location>
        <begin position="117"/>
        <end position="139"/>
    </location>
</feature>
<feature type="transmembrane region" description="Helical" evidence="7">
    <location>
        <begin position="20"/>
        <end position="43"/>
    </location>
</feature>
<dbReference type="CDD" id="cd06261">
    <property type="entry name" value="TM_PBP2"/>
    <property type="match status" value="1"/>
</dbReference>
<dbReference type="PROSITE" id="PS50928">
    <property type="entry name" value="ABC_TM1"/>
    <property type="match status" value="1"/>
</dbReference>
<accession>A0ABZ2KEI2</accession>
<evidence type="ECO:0000256" key="2">
    <source>
        <dbReference type="ARBA" id="ARBA00022448"/>
    </source>
</evidence>
<feature type="transmembrane region" description="Helical" evidence="7">
    <location>
        <begin position="159"/>
        <end position="179"/>
    </location>
</feature>
<gene>
    <name evidence="9" type="ORF">LZC95_03655</name>
</gene>
<proteinExistence type="inferred from homology"/>
<dbReference type="InterPro" id="IPR000515">
    <property type="entry name" value="MetI-like"/>
</dbReference>
<comment type="similarity">
    <text evidence="7">Belongs to the binding-protein-dependent transport system permease family.</text>
</comment>
<dbReference type="PANTHER" id="PTHR43744">
    <property type="entry name" value="ABC TRANSPORTER PERMEASE PROTEIN MG189-RELATED-RELATED"/>
    <property type="match status" value="1"/>
</dbReference>
<dbReference type="Gene3D" id="1.10.3720.10">
    <property type="entry name" value="MetI-like"/>
    <property type="match status" value="1"/>
</dbReference>
<keyword evidence="4 7" id="KW-0812">Transmembrane</keyword>
<evidence type="ECO:0000256" key="4">
    <source>
        <dbReference type="ARBA" id="ARBA00022692"/>
    </source>
</evidence>
<keyword evidence="2 7" id="KW-0813">Transport</keyword>
<dbReference type="EMBL" id="CP089982">
    <property type="protein sequence ID" value="WXA95932.1"/>
    <property type="molecule type" value="Genomic_DNA"/>
</dbReference>
<dbReference type="Pfam" id="PF00528">
    <property type="entry name" value="BPD_transp_1"/>
    <property type="match status" value="1"/>
</dbReference>
<name>A0ABZ2KEI2_9BACT</name>
<keyword evidence="6 7" id="KW-0472">Membrane</keyword>
<evidence type="ECO:0000256" key="6">
    <source>
        <dbReference type="ARBA" id="ARBA00023136"/>
    </source>
</evidence>